<dbReference type="InterPro" id="IPR051200">
    <property type="entry name" value="Host-pathogen_enzymatic-act"/>
</dbReference>
<dbReference type="Proteomes" id="UP001634747">
    <property type="component" value="Unassembled WGS sequence"/>
</dbReference>
<accession>A0ABW9KMM5</accession>
<proteinExistence type="predicted"/>
<dbReference type="PROSITE" id="PS51257">
    <property type="entry name" value="PROKAR_LIPOPROTEIN"/>
    <property type="match status" value="1"/>
</dbReference>
<comment type="caution">
    <text evidence="1">The sequence shown here is derived from an EMBL/GenBank/DDBJ whole genome shotgun (WGS) entry which is preliminary data.</text>
</comment>
<keyword evidence="2" id="KW-1185">Reference proteome</keyword>
<evidence type="ECO:0000313" key="2">
    <source>
        <dbReference type="Proteomes" id="UP001634747"/>
    </source>
</evidence>
<dbReference type="InterPro" id="IPR015943">
    <property type="entry name" value="WD40/YVTN_repeat-like_dom_sf"/>
</dbReference>
<name>A0ABW9KMM5_9BACT</name>
<dbReference type="PANTHER" id="PTHR47197">
    <property type="entry name" value="PROTEIN NIRF"/>
    <property type="match status" value="1"/>
</dbReference>
<sequence>MAVKQKAGRLPVVAACVASTIALGGVLGCGNSYRPVVNAINPVGPSSQPEKYALALADPGNGGLGVATLIDFSGDTVVGTLNTAPVPSFLGLSTANEGYVLHQNTGLVEAFTASQITPANPTFITRNVTSTTLPAGSAPLTALALPNPGALYITETGTSRVAAFTSGAPPTIRQELPVGQNPTYVVGSNNSQRVFVLAAGTNPGVSVGTATGIENNASNAVSSTIAVGRNPVYGVVNVDGRRAFVLNKAGDAASGTSGTVSVINVQGNTLDTIPRIVVGPNPVWADVATNINELAVVNAGDGVSAGSLTVVNIPLCSASTVTTTNPACDATNPVDAAGFGSVLATIPVGINPVMVAILQDANKAYVANAGNGQPGTSTVSVIDLQRLVKTADIPIGGTLNWISATSGSPTGKVYVTASTTQIATVIRTDTDEVSATVPLQGYGVAIKVTAP</sequence>
<organism evidence="1 2">
    <name type="scientific">Terriglobus aquaticus</name>
    <dbReference type="NCBI Taxonomy" id="940139"/>
    <lineage>
        <taxon>Bacteria</taxon>
        <taxon>Pseudomonadati</taxon>
        <taxon>Acidobacteriota</taxon>
        <taxon>Terriglobia</taxon>
        <taxon>Terriglobales</taxon>
        <taxon>Acidobacteriaceae</taxon>
        <taxon>Terriglobus</taxon>
    </lineage>
</organism>
<dbReference type="InterPro" id="IPR011045">
    <property type="entry name" value="N2O_reductase_N"/>
</dbReference>
<reference evidence="1 2" key="1">
    <citation type="submission" date="2024-12" db="EMBL/GenBank/DDBJ databases">
        <authorList>
            <person name="Lee Y."/>
        </authorList>
    </citation>
    <scope>NUCLEOTIDE SEQUENCE [LARGE SCALE GENOMIC DNA]</scope>
    <source>
        <strain evidence="1 2">03SUJ4</strain>
    </source>
</reference>
<dbReference type="PANTHER" id="PTHR47197:SF3">
    <property type="entry name" value="DIHYDRO-HEME D1 DEHYDROGENASE"/>
    <property type="match status" value="1"/>
</dbReference>
<dbReference type="EMBL" id="JBJYXY010000001">
    <property type="protein sequence ID" value="MFN2976166.1"/>
    <property type="molecule type" value="Genomic_DNA"/>
</dbReference>
<evidence type="ECO:0000313" key="1">
    <source>
        <dbReference type="EMBL" id="MFN2976166.1"/>
    </source>
</evidence>
<dbReference type="SUPFAM" id="SSF50974">
    <property type="entry name" value="Nitrous oxide reductase, N-terminal domain"/>
    <property type="match status" value="1"/>
</dbReference>
<protein>
    <submittedName>
        <fullName evidence="1">YncE family protein</fullName>
    </submittedName>
</protein>
<gene>
    <name evidence="1" type="ORF">ACK2TP_10365</name>
</gene>
<dbReference type="Gene3D" id="2.130.10.10">
    <property type="entry name" value="YVTN repeat-like/Quinoprotein amine dehydrogenase"/>
    <property type="match status" value="2"/>
</dbReference>
<dbReference type="RefSeq" id="WP_263412344.1">
    <property type="nucleotide sequence ID" value="NZ_JAGSYB010000001.1"/>
</dbReference>